<proteinExistence type="predicted"/>
<keyword evidence="1" id="KW-1185">Reference proteome</keyword>
<evidence type="ECO:0000313" key="1">
    <source>
        <dbReference type="Proteomes" id="UP000887540"/>
    </source>
</evidence>
<accession>A0A914CED4</accession>
<name>A0A914CED4_9BILA</name>
<protein>
    <submittedName>
        <fullName evidence="2">Uncharacterized protein</fullName>
    </submittedName>
</protein>
<sequence>MCMVMTPFVYLWFNAELREDLMGLFRNKRTVSSYASAGLNAPKVSPLNSSADLNLNGSTAMNSTQESPLAASLAAQLATDMSVSRN</sequence>
<organism evidence="1 2">
    <name type="scientific">Acrobeloides nanus</name>
    <dbReference type="NCBI Taxonomy" id="290746"/>
    <lineage>
        <taxon>Eukaryota</taxon>
        <taxon>Metazoa</taxon>
        <taxon>Ecdysozoa</taxon>
        <taxon>Nematoda</taxon>
        <taxon>Chromadorea</taxon>
        <taxon>Rhabditida</taxon>
        <taxon>Tylenchina</taxon>
        <taxon>Cephalobomorpha</taxon>
        <taxon>Cephaloboidea</taxon>
        <taxon>Cephalobidae</taxon>
        <taxon>Acrobeloides</taxon>
    </lineage>
</organism>
<dbReference type="AlphaFoldDB" id="A0A914CED4"/>
<reference evidence="2" key="1">
    <citation type="submission" date="2022-11" db="UniProtKB">
        <authorList>
            <consortium name="WormBaseParasite"/>
        </authorList>
    </citation>
    <scope>IDENTIFICATION</scope>
</reference>
<evidence type="ECO:0000313" key="2">
    <source>
        <dbReference type="WBParaSite" id="ACRNAN_Path_998.g3836.t1"/>
    </source>
</evidence>
<dbReference type="WBParaSite" id="ACRNAN_Path_998.g3836.t1">
    <property type="protein sequence ID" value="ACRNAN_Path_998.g3836.t1"/>
    <property type="gene ID" value="ACRNAN_Path_998.g3836"/>
</dbReference>
<dbReference type="Proteomes" id="UP000887540">
    <property type="component" value="Unplaced"/>
</dbReference>